<dbReference type="InterPro" id="IPR011009">
    <property type="entry name" value="Kinase-like_dom_sf"/>
</dbReference>
<proteinExistence type="predicted"/>
<dbReference type="WBParaSite" id="sdigi.contig57.g3165.t1">
    <property type="protein sequence ID" value="sdigi.contig57.g3165.t1"/>
    <property type="gene ID" value="sdigi.contig57.g3165"/>
</dbReference>
<dbReference type="Pfam" id="PF00069">
    <property type="entry name" value="Pkinase"/>
    <property type="match status" value="1"/>
</dbReference>
<dbReference type="Gene3D" id="1.10.510.10">
    <property type="entry name" value="Transferase(Phosphotransferase) domain 1"/>
    <property type="match status" value="1"/>
</dbReference>
<feature type="domain" description="Protein kinase" evidence="3">
    <location>
        <begin position="38"/>
        <end position="313"/>
    </location>
</feature>
<feature type="region of interest" description="Disordered" evidence="2">
    <location>
        <begin position="1"/>
        <end position="20"/>
    </location>
</feature>
<dbReference type="PROSITE" id="PS50011">
    <property type="entry name" value="PROTEIN_KINASE_DOM"/>
    <property type="match status" value="1"/>
</dbReference>
<dbReference type="PROSITE" id="PS00108">
    <property type="entry name" value="PROTEIN_KINASE_ST"/>
    <property type="match status" value="1"/>
</dbReference>
<accession>A0A915PY01</accession>
<reference evidence="5" key="1">
    <citation type="submission" date="2022-11" db="UniProtKB">
        <authorList>
            <consortium name="WormBaseParasite"/>
        </authorList>
    </citation>
    <scope>IDENTIFICATION</scope>
</reference>
<evidence type="ECO:0000256" key="2">
    <source>
        <dbReference type="SAM" id="MobiDB-lite"/>
    </source>
</evidence>
<dbReference type="GO" id="GO:0005524">
    <property type="term" value="F:ATP binding"/>
    <property type="evidence" value="ECO:0007669"/>
    <property type="project" value="InterPro"/>
</dbReference>
<evidence type="ECO:0000313" key="4">
    <source>
        <dbReference type="Proteomes" id="UP000887581"/>
    </source>
</evidence>
<dbReference type="SUPFAM" id="SSF56112">
    <property type="entry name" value="Protein kinase-like (PK-like)"/>
    <property type="match status" value="1"/>
</dbReference>
<evidence type="ECO:0000259" key="3">
    <source>
        <dbReference type="PROSITE" id="PS50011"/>
    </source>
</evidence>
<dbReference type="AlphaFoldDB" id="A0A915PY01"/>
<sequence length="387" mass="44217">MRMNIYEQKNNLDNSNNLDHSSEPKDLLMVDEVVAGRFVVEEKIGQGSFGQIYRHIIILFCHLIRLGKDKHHQKRKVAIKVEPEHHGELSDLPNDPRRLVIEQQVLLALRKKSNIPTIYASGKTDKNYPYIVMQILGKNLTTLRKERKEPKFTSSTAFRIGEQVTHALQYLHEAGYIHRDVKPSNCCIGVPPDTDIIYLVDFGMCRKVIDSNGKWHMPKLKSIFKGTLRYASLNAIKTHQCGPSDDMMGWIYSIIEMALSKLPWAKSTTRDMIHQKTTITGEQLCSELPLPFLQCYNYIQSLKPTEMPRHTFIIECLKSCIPLNVRSNDPYDWEITDINQDDKAGDQSQIEKLISGKCNGSGFGVETHSHDTDIQPNLGLVSLPKYQ</sequence>
<dbReference type="PANTHER" id="PTHR11909">
    <property type="entry name" value="CASEIN KINASE-RELATED"/>
    <property type="match status" value="1"/>
</dbReference>
<protein>
    <recommendedName>
        <fullName evidence="1">non-specific serine/threonine protein kinase</fullName>
        <ecNumber evidence="1">2.7.11.1</ecNumber>
    </recommendedName>
</protein>
<evidence type="ECO:0000256" key="1">
    <source>
        <dbReference type="ARBA" id="ARBA00012513"/>
    </source>
</evidence>
<dbReference type="InterPro" id="IPR008271">
    <property type="entry name" value="Ser/Thr_kinase_AS"/>
</dbReference>
<dbReference type="Proteomes" id="UP000887581">
    <property type="component" value="Unplaced"/>
</dbReference>
<dbReference type="SMART" id="SM00220">
    <property type="entry name" value="S_TKc"/>
    <property type="match status" value="1"/>
</dbReference>
<keyword evidence="4" id="KW-1185">Reference proteome</keyword>
<dbReference type="GO" id="GO:0004674">
    <property type="term" value="F:protein serine/threonine kinase activity"/>
    <property type="evidence" value="ECO:0007669"/>
    <property type="project" value="UniProtKB-EC"/>
</dbReference>
<dbReference type="EC" id="2.7.11.1" evidence="1"/>
<organism evidence="4 5">
    <name type="scientific">Setaria digitata</name>
    <dbReference type="NCBI Taxonomy" id="48799"/>
    <lineage>
        <taxon>Eukaryota</taxon>
        <taxon>Metazoa</taxon>
        <taxon>Ecdysozoa</taxon>
        <taxon>Nematoda</taxon>
        <taxon>Chromadorea</taxon>
        <taxon>Rhabditida</taxon>
        <taxon>Spirurina</taxon>
        <taxon>Spiruromorpha</taxon>
        <taxon>Filarioidea</taxon>
        <taxon>Setariidae</taxon>
        <taxon>Setaria</taxon>
    </lineage>
</organism>
<name>A0A915PY01_9BILA</name>
<dbReference type="InterPro" id="IPR000719">
    <property type="entry name" value="Prot_kinase_dom"/>
</dbReference>
<evidence type="ECO:0000313" key="5">
    <source>
        <dbReference type="WBParaSite" id="sdigi.contig57.g3165.t1"/>
    </source>
</evidence>
<dbReference type="InterPro" id="IPR050235">
    <property type="entry name" value="CK1_Ser-Thr_kinase"/>
</dbReference>